<dbReference type="FunFam" id="2.10.25.10:FF:000055">
    <property type="entry name" value="alpha-tectorin isoform X1"/>
    <property type="match status" value="1"/>
</dbReference>
<dbReference type="OrthoDB" id="6059212at2759"/>
<dbReference type="Pfam" id="PF07645">
    <property type="entry name" value="EGF_CA"/>
    <property type="match status" value="2"/>
</dbReference>
<dbReference type="AlphaFoldDB" id="A0A3S0ZQW6"/>
<dbReference type="SMART" id="SM00832">
    <property type="entry name" value="C8"/>
    <property type="match status" value="1"/>
</dbReference>
<evidence type="ECO:0000256" key="3">
    <source>
        <dbReference type="PROSITE-ProRule" id="PRU00076"/>
    </source>
</evidence>
<dbReference type="FunFam" id="2.10.25.10:FF:000002">
    <property type="entry name" value="Latent-transforming growth factor beta-binding protein 3"/>
    <property type="match status" value="1"/>
</dbReference>
<dbReference type="InterPro" id="IPR002919">
    <property type="entry name" value="TIL_dom"/>
</dbReference>
<feature type="domain" description="Kazal-like" evidence="6">
    <location>
        <begin position="370"/>
        <end position="426"/>
    </location>
</feature>
<dbReference type="InterPro" id="IPR001881">
    <property type="entry name" value="EGF-like_Ca-bd_dom"/>
</dbReference>
<evidence type="ECO:0000259" key="6">
    <source>
        <dbReference type="PROSITE" id="PS51465"/>
    </source>
</evidence>
<dbReference type="Gene3D" id="3.30.60.30">
    <property type="match status" value="3"/>
</dbReference>
<dbReference type="STRING" id="188477.A0A3S0ZQW6"/>
<organism evidence="7 8">
    <name type="scientific">Elysia chlorotica</name>
    <name type="common">Eastern emerald elysia</name>
    <name type="synonym">Sea slug</name>
    <dbReference type="NCBI Taxonomy" id="188477"/>
    <lineage>
        <taxon>Eukaryota</taxon>
        <taxon>Metazoa</taxon>
        <taxon>Spiralia</taxon>
        <taxon>Lophotrochozoa</taxon>
        <taxon>Mollusca</taxon>
        <taxon>Gastropoda</taxon>
        <taxon>Heterobranchia</taxon>
        <taxon>Euthyneura</taxon>
        <taxon>Panpulmonata</taxon>
        <taxon>Sacoglossa</taxon>
        <taxon>Placobranchoidea</taxon>
        <taxon>Plakobranchidae</taxon>
        <taxon>Elysia</taxon>
    </lineage>
</organism>
<dbReference type="Pfam" id="PF01826">
    <property type="entry name" value="TIL"/>
    <property type="match status" value="1"/>
</dbReference>
<keyword evidence="8" id="KW-1185">Reference proteome</keyword>
<dbReference type="InterPro" id="IPR036058">
    <property type="entry name" value="Kazal_dom_sf"/>
</dbReference>
<feature type="domain" description="CTCK" evidence="4">
    <location>
        <begin position="634"/>
        <end position="709"/>
    </location>
</feature>
<dbReference type="SMART" id="SM00209">
    <property type="entry name" value="TSP1"/>
    <property type="match status" value="1"/>
</dbReference>
<evidence type="ECO:0000256" key="1">
    <source>
        <dbReference type="ARBA" id="ARBA00022536"/>
    </source>
</evidence>
<dbReference type="SUPFAM" id="SSF100895">
    <property type="entry name" value="Kazal-type serine protease inhibitors"/>
    <property type="match status" value="1"/>
</dbReference>
<dbReference type="PROSITE" id="PS00010">
    <property type="entry name" value="ASX_HYDROXYL"/>
    <property type="match status" value="2"/>
</dbReference>
<dbReference type="Pfam" id="PF07648">
    <property type="entry name" value="Kazal_2"/>
    <property type="match status" value="3"/>
</dbReference>
<dbReference type="PROSITE" id="PS50092">
    <property type="entry name" value="TSP1"/>
    <property type="match status" value="1"/>
</dbReference>
<dbReference type="PROSITE" id="PS01187">
    <property type="entry name" value="EGF_CA"/>
    <property type="match status" value="1"/>
</dbReference>
<dbReference type="PROSITE" id="PS50026">
    <property type="entry name" value="EGF_3"/>
    <property type="match status" value="2"/>
</dbReference>
<feature type="domain" description="Kazal-like" evidence="6">
    <location>
        <begin position="443"/>
        <end position="501"/>
    </location>
</feature>
<dbReference type="InterPro" id="IPR049883">
    <property type="entry name" value="NOTCH1_EGF-like"/>
</dbReference>
<evidence type="ECO:0000259" key="4">
    <source>
        <dbReference type="PROSITE" id="PS01225"/>
    </source>
</evidence>
<dbReference type="GO" id="GO:0007399">
    <property type="term" value="P:nervous system development"/>
    <property type="evidence" value="ECO:0007669"/>
    <property type="project" value="UniProtKB-ARBA"/>
</dbReference>
<evidence type="ECO:0000256" key="2">
    <source>
        <dbReference type="ARBA" id="ARBA00023157"/>
    </source>
</evidence>
<dbReference type="InterPro" id="IPR036383">
    <property type="entry name" value="TSP1_rpt_sf"/>
</dbReference>
<keyword evidence="2" id="KW-1015">Disulfide bond</keyword>
<dbReference type="InterPro" id="IPR050780">
    <property type="entry name" value="Mucin_vWF_Thrombospondin_sf"/>
</dbReference>
<keyword evidence="1 3" id="KW-0245">EGF-like domain</keyword>
<dbReference type="CDD" id="cd00104">
    <property type="entry name" value="KAZAL_FS"/>
    <property type="match status" value="1"/>
</dbReference>
<reference evidence="7 8" key="1">
    <citation type="submission" date="2019-01" db="EMBL/GenBank/DDBJ databases">
        <title>A draft genome assembly of the solar-powered sea slug Elysia chlorotica.</title>
        <authorList>
            <person name="Cai H."/>
            <person name="Li Q."/>
            <person name="Fang X."/>
            <person name="Li J."/>
            <person name="Curtis N.E."/>
            <person name="Altenburger A."/>
            <person name="Shibata T."/>
            <person name="Feng M."/>
            <person name="Maeda T."/>
            <person name="Schwartz J.A."/>
            <person name="Shigenobu S."/>
            <person name="Lundholm N."/>
            <person name="Nishiyama T."/>
            <person name="Yang H."/>
            <person name="Hasebe M."/>
            <person name="Li S."/>
            <person name="Pierce S.K."/>
            <person name="Wang J."/>
        </authorList>
    </citation>
    <scope>NUCLEOTIDE SEQUENCE [LARGE SCALE GENOMIC DNA]</scope>
    <source>
        <strain evidence="7">EC2010</strain>
        <tissue evidence="7">Whole organism of an adult</tissue>
    </source>
</reference>
<dbReference type="CDD" id="cd00054">
    <property type="entry name" value="EGF_CA"/>
    <property type="match status" value="2"/>
</dbReference>
<dbReference type="Proteomes" id="UP000271974">
    <property type="component" value="Unassembled WGS sequence"/>
</dbReference>
<dbReference type="SUPFAM" id="SSF57196">
    <property type="entry name" value="EGF/Laminin"/>
    <property type="match status" value="2"/>
</dbReference>
<dbReference type="SMART" id="SM00041">
    <property type="entry name" value="CT"/>
    <property type="match status" value="1"/>
</dbReference>
<dbReference type="SMART" id="SM00280">
    <property type="entry name" value="KAZAL"/>
    <property type="match status" value="3"/>
</dbReference>
<feature type="domain" description="EGF-like" evidence="5">
    <location>
        <begin position="280"/>
        <end position="321"/>
    </location>
</feature>
<dbReference type="PROSITE" id="PS01186">
    <property type="entry name" value="EGF_2"/>
    <property type="match status" value="2"/>
</dbReference>
<gene>
    <name evidence="7" type="ORF">EGW08_007575</name>
</gene>
<dbReference type="PROSITE" id="PS51465">
    <property type="entry name" value="KAZAL_2"/>
    <property type="match status" value="2"/>
</dbReference>
<protein>
    <submittedName>
        <fullName evidence="7">Uncharacterized protein</fullName>
    </submittedName>
</protein>
<dbReference type="InterPro" id="IPR000884">
    <property type="entry name" value="TSP1_rpt"/>
</dbReference>
<dbReference type="SMART" id="SM00181">
    <property type="entry name" value="EGF"/>
    <property type="match status" value="4"/>
</dbReference>
<dbReference type="PANTHER" id="PTHR11339">
    <property type="entry name" value="EXTRACELLULAR MATRIX GLYCOPROTEIN RELATED"/>
    <property type="match status" value="1"/>
</dbReference>
<dbReference type="GO" id="GO:0005509">
    <property type="term" value="F:calcium ion binding"/>
    <property type="evidence" value="ECO:0007669"/>
    <property type="project" value="InterPro"/>
</dbReference>
<dbReference type="InterPro" id="IPR002350">
    <property type="entry name" value="Kazal_dom"/>
</dbReference>
<dbReference type="Gene3D" id="2.10.25.10">
    <property type="entry name" value="Laminin"/>
    <property type="match status" value="3"/>
</dbReference>
<evidence type="ECO:0000313" key="8">
    <source>
        <dbReference type="Proteomes" id="UP000271974"/>
    </source>
</evidence>
<dbReference type="SUPFAM" id="SSF82895">
    <property type="entry name" value="TSP-1 type 1 repeat"/>
    <property type="match status" value="1"/>
</dbReference>
<dbReference type="PROSITE" id="PS01225">
    <property type="entry name" value="CTCK_2"/>
    <property type="match status" value="1"/>
</dbReference>
<evidence type="ECO:0000259" key="5">
    <source>
        <dbReference type="PROSITE" id="PS50026"/>
    </source>
</evidence>
<dbReference type="CDD" id="cd19941">
    <property type="entry name" value="TIL"/>
    <property type="match status" value="1"/>
</dbReference>
<feature type="domain" description="EGF-like" evidence="5">
    <location>
        <begin position="322"/>
        <end position="363"/>
    </location>
</feature>
<dbReference type="InterPro" id="IPR014853">
    <property type="entry name" value="VWF/SSPO/ZAN-like_Cys-rich_dom"/>
</dbReference>
<dbReference type="EMBL" id="RQTK01000198">
    <property type="protein sequence ID" value="RUS84655.1"/>
    <property type="molecule type" value="Genomic_DNA"/>
</dbReference>
<proteinExistence type="predicted"/>
<evidence type="ECO:0000313" key="7">
    <source>
        <dbReference type="EMBL" id="RUS84655.1"/>
    </source>
</evidence>
<sequence>QTDNYDLFGQSWQIADVCPVDCKNTEPPPPPEECQNENKADVEQACQTLLSKQASVFKDCLASKDPAALEDLKFSCVFDLCASDEDLDVKICRMAETIATDCAEVEKITIKNWRKSVDSCPDVNCPKGQVYSDCGPSNPDTCVSEDDQVSATVCVEGCFCPDGLLMEDDKCITPEQCGCYHNNNYIPTGSSVILSDCSAEIVCEGKNQTSSKPVECGVREECRSEDGATGCYCEDGYLLVNGTCEDETCVGVVCGDNMECQNGTCVCIDGFMGECGECVDIDECKTHQHNCHGRGQKCVNVPGTFRCDCYPGFEPHGKRCKDVNECEVLRDICLDNSECVNTQGGYVCECCAGYKHSANGHCMRDNDKEKASGNRCCACRGEECIKPGKVCGSDGNTYASYRELSIHACMIEDDTLVVNYKGQCQSSCDDIVCDRPYQSCNKEKGIASCNCPNCGNSPAHAQPVCGTDGVTYPGVCALKKTVCENDFEDLVAVASHGPCAGDGQTPVGVWSEWGDCSENCKQGFRTRRRRVFVGADHDFDTETISCYSTCDNGPCYKDSCTGAAQVCTADDNDAVNCICPMCQGHELAPVCGRIGNVVMTFDTECDLHHAACAKKEPDYQLLERRACEDKPAKCAAIRKFIDYRDKDGCFADRGVSVGDCYGGCDNEAKHCCTATDFRPVVVKLYCKDGSSYEKTLFEVTACQCVDKKE</sequence>
<comment type="caution">
    <text evidence="3">Lacks conserved residue(s) required for the propagation of feature annotation.</text>
</comment>
<dbReference type="PANTHER" id="PTHR11339:SF402">
    <property type="entry name" value="VWFD DOMAIN-CONTAINING PROTEIN"/>
    <property type="match status" value="1"/>
</dbReference>
<comment type="caution">
    <text evidence="7">The sequence shown here is derived from an EMBL/GenBank/DDBJ whole genome shotgun (WGS) entry which is preliminary data.</text>
</comment>
<dbReference type="InterPro" id="IPR036084">
    <property type="entry name" value="Ser_inhib-like_sf"/>
</dbReference>
<dbReference type="SMART" id="SM00179">
    <property type="entry name" value="EGF_CA"/>
    <property type="match status" value="2"/>
</dbReference>
<dbReference type="SUPFAM" id="SSF57567">
    <property type="entry name" value="Serine protease inhibitors"/>
    <property type="match status" value="1"/>
</dbReference>
<accession>A0A3S0ZQW6</accession>
<feature type="non-terminal residue" evidence="7">
    <location>
        <position position="1"/>
    </location>
</feature>
<dbReference type="InterPro" id="IPR006207">
    <property type="entry name" value="Cys_knot_C"/>
</dbReference>
<dbReference type="InterPro" id="IPR000152">
    <property type="entry name" value="EGF-type_Asp/Asn_hydroxyl_site"/>
</dbReference>
<dbReference type="InterPro" id="IPR018097">
    <property type="entry name" value="EGF_Ca-bd_CS"/>
</dbReference>
<dbReference type="InterPro" id="IPR000742">
    <property type="entry name" value="EGF"/>
</dbReference>
<name>A0A3S0ZQW6_ELYCH</name>